<dbReference type="EMBL" id="KF900744">
    <property type="protein sequence ID" value="AIF05585.1"/>
    <property type="molecule type" value="Genomic_DNA"/>
</dbReference>
<organism evidence="1">
    <name type="scientific">uncultured marine group II/III euryarchaeote KM3_185_F04</name>
    <dbReference type="NCBI Taxonomy" id="1457949"/>
    <lineage>
        <taxon>Archaea</taxon>
        <taxon>Methanobacteriati</taxon>
        <taxon>Methanobacteriota</taxon>
        <taxon>environmental samples</taxon>
    </lineage>
</organism>
<accession>A0A075GRD4</accession>
<evidence type="ECO:0000313" key="1">
    <source>
        <dbReference type="EMBL" id="AIF05585.1"/>
    </source>
</evidence>
<protein>
    <submittedName>
        <fullName evidence="1">Uncharacterized protein</fullName>
    </submittedName>
</protein>
<sequence length="112" mass="11549">MDGKTELTIAALIFLAGTAGLASGEDIRGVETMTEGCCSDGDAKCGSGEDGQKDLSVHDTLPPVISLSTGDDGKKLIDDHNLFVHDTLPPVISLGGYIPGNDYGDNVGIDEI</sequence>
<dbReference type="AlphaFoldDB" id="A0A075GRD4"/>
<proteinExistence type="predicted"/>
<name>A0A075GRD4_9EURY</name>
<reference evidence="1" key="1">
    <citation type="journal article" date="2014" name="Genome Biol. Evol.">
        <title>Pangenome evidence for extensive interdomain horizontal transfer affecting lineage core and shell genes in uncultured planktonic thaumarchaeota and euryarchaeota.</title>
        <authorList>
            <person name="Deschamps P."/>
            <person name="Zivanovic Y."/>
            <person name="Moreira D."/>
            <person name="Rodriguez-Valera F."/>
            <person name="Lopez-Garcia P."/>
        </authorList>
    </citation>
    <scope>NUCLEOTIDE SEQUENCE</scope>
</reference>